<dbReference type="AlphaFoldDB" id="A0A1Z5HSE1"/>
<protein>
    <submittedName>
        <fullName evidence="1">Uncharacterized protein</fullName>
    </submittedName>
</protein>
<comment type="caution">
    <text evidence="1">The sequence shown here is derived from an EMBL/GenBank/DDBJ whole genome shotgun (WGS) entry which is preliminary data.</text>
</comment>
<name>A0A1Z5HSE1_9FIRM</name>
<proteinExistence type="predicted"/>
<evidence type="ECO:0000313" key="2">
    <source>
        <dbReference type="Proteomes" id="UP000197032"/>
    </source>
</evidence>
<gene>
    <name evidence="1" type="ORF">KKC1_13580</name>
</gene>
<reference evidence="2" key="1">
    <citation type="journal article" date="2017" name="Appl. Environ. Microbiol.">
        <title>Genomic analysis of Calderihabitans maritimus KKC1, a thermophilic hydrogenogenic carboxydotrophic bacterium isolated from marine sediment.</title>
        <authorList>
            <person name="Omae K."/>
            <person name="Yoneda Y."/>
            <person name="Fukuyama Y."/>
            <person name="Yoshida T."/>
            <person name="Sako Y."/>
        </authorList>
    </citation>
    <scope>NUCLEOTIDE SEQUENCE [LARGE SCALE GENOMIC DNA]</scope>
    <source>
        <strain evidence="2">KKC1</strain>
    </source>
</reference>
<dbReference type="EMBL" id="BDGJ01000060">
    <property type="protein sequence ID" value="GAW92200.1"/>
    <property type="molecule type" value="Genomic_DNA"/>
</dbReference>
<dbReference type="Proteomes" id="UP000197032">
    <property type="component" value="Unassembled WGS sequence"/>
</dbReference>
<accession>A0A1Z5HSE1</accession>
<organism evidence="1 2">
    <name type="scientific">Calderihabitans maritimus</name>
    <dbReference type="NCBI Taxonomy" id="1246530"/>
    <lineage>
        <taxon>Bacteria</taxon>
        <taxon>Bacillati</taxon>
        <taxon>Bacillota</taxon>
        <taxon>Clostridia</taxon>
        <taxon>Neomoorellales</taxon>
        <taxon>Calderihabitantaceae</taxon>
        <taxon>Calderihabitans</taxon>
    </lineage>
</organism>
<keyword evidence="2" id="KW-1185">Reference proteome</keyword>
<sequence>MASLGKTNPESRIEGKMKKNAICMACLWFLATVETRVPIPRQESINRRESR</sequence>
<evidence type="ECO:0000313" key="1">
    <source>
        <dbReference type="EMBL" id="GAW92200.1"/>
    </source>
</evidence>